<keyword evidence="2" id="KW-0560">Oxidoreductase</keyword>
<dbReference type="EMBL" id="LBIC01000005">
    <property type="protein sequence ID" value="KKW91879.1"/>
    <property type="molecule type" value="Genomic_DNA"/>
</dbReference>
<dbReference type="Pfam" id="PF00106">
    <property type="entry name" value="adh_short"/>
    <property type="match status" value="1"/>
</dbReference>
<organism evidence="5 6">
    <name type="scientific">Sphingobium chungbukense</name>
    <dbReference type="NCBI Taxonomy" id="56193"/>
    <lineage>
        <taxon>Bacteria</taxon>
        <taxon>Pseudomonadati</taxon>
        <taxon>Pseudomonadota</taxon>
        <taxon>Alphaproteobacteria</taxon>
        <taxon>Sphingomonadales</taxon>
        <taxon>Sphingomonadaceae</taxon>
        <taxon>Sphingobium</taxon>
    </lineage>
</organism>
<evidence type="ECO:0000256" key="2">
    <source>
        <dbReference type="ARBA" id="ARBA00023002"/>
    </source>
</evidence>
<dbReference type="Gene3D" id="3.40.50.720">
    <property type="entry name" value="NAD(P)-binding Rossmann-like Domain"/>
    <property type="match status" value="1"/>
</dbReference>
<dbReference type="PANTHER" id="PTHR45024:SF2">
    <property type="entry name" value="SCP2 DOMAIN-CONTAINING PROTEIN"/>
    <property type="match status" value="1"/>
</dbReference>
<reference evidence="5 6" key="1">
    <citation type="submission" date="2015-04" db="EMBL/GenBank/DDBJ databases">
        <title>Genome sequence of aromatic hydrocarbons-degrading Sphingobium chungbukense DJ77.</title>
        <authorList>
            <person name="Kim Y.-C."/>
            <person name="Chae J.-C."/>
        </authorList>
    </citation>
    <scope>NUCLEOTIDE SEQUENCE [LARGE SCALE GENOMIC DNA]</scope>
    <source>
        <strain evidence="5 6">DJ77</strain>
    </source>
</reference>
<dbReference type="Proteomes" id="UP000033874">
    <property type="component" value="Unassembled WGS sequence"/>
</dbReference>
<dbReference type="PRINTS" id="PR00080">
    <property type="entry name" value="SDRFAMILY"/>
</dbReference>
<dbReference type="InterPro" id="IPR002347">
    <property type="entry name" value="SDR_fam"/>
</dbReference>
<gene>
    <name evidence="5" type="ORF">YP76_12305</name>
</gene>
<accession>A0A0M3ATL2</accession>
<name>A0A0M3ATL2_9SPHN</name>
<dbReference type="STRING" id="56193.YP76_12305"/>
<dbReference type="PANTHER" id="PTHR45024">
    <property type="entry name" value="DEHYDROGENASES, SHORT CHAIN"/>
    <property type="match status" value="1"/>
</dbReference>
<evidence type="ECO:0000259" key="4">
    <source>
        <dbReference type="SMART" id="SM00822"/>
    </source>
</evidence>
<comment type="caution">
    <text evidence="5">The sequence shown here is derived from an EMBL/GenBank/DDBJ whole genome shotgun (WGS) entry which is preliminary data.</text>
</comment>
<evidence type="ECO:0000256" key="1">
    <source>
        <dbReference type="ARBA" id="ARBA00006484"/>
    </source>
</evidence>
<dbReference type="InterPro" id="IPR051687">
    <property type="entry name" value="Peroxisomal_Beta-Oxidation"/>
</dbReference>
<dbReference type="InterPro" id="IPR057326">
    <property type="entry name" value="KR_dom"/>
</dbReference>
<keyword evidence="6" id="KW-1185">Reference proteome</keyword>
<dbReference type="PRINTS" id="PR00081">
    <property type="entry name" value="GDHRDH"/>
</dbReference>
<dbReference type="AlphaFoldDB" id="A0A0M3ATL2"/>
<proteinExistence type="inferred from homology"/>
<evidence type="ECO:0000256" key="3">
    <source>
        <dbReference type="RuleBase" id="RU000363"/>
    </source>
</evidence>
<dbReference type="GO" id="GO:0016491">
    <property type="term" value="F:oxidoreductase activity"/>
    <property type="evidence" value="ECO:0007669"/>
    <property type="project" value="UniProtKB-KW"/>
</dbReference>
<dbReference type="RefSeq" id="WP_046763886.1">
    <property type="nucleotide sequence ID" value="NZ_LBIC01000005.1"/>
</dbReference>
<evidence type="ECO:0000313" key="6">
    <source>
        <dbReference type="Proteomes" id="UP000033874"/>
    </source>
</evidence>
<dbReference type="PATRIC" id="fig|56193.3.peg.2556"/>
<sequence length="296" mass="30447">MSGTLDFSGRTAIITGAAKGLGRAYAHWLAAHGCAVIVSNRPAPDGSSSAQAVAEEIVSVGGRAVAHDGPVQMPESAAEMVRIARQHFGTPDIFVSNAGVQAFRDFGAVTLEEMDALLDINLRGVLVGLKAVWPAMVESGYGRIVLTGSSAGLWGQVGSADYAASKAAMVGLARSLVIDVPPGADLCVNVVAPAAYTPMSAGSIPAQWAGYASPDHVAPVVGWLCSDRCATSGGIYHAGGGHVRRVQILEGPVHQLSEGDIDSVMRGLTAQPEWTSSFASGAEILPELVKAMTACR</sequence>
<protein>
    <submittedName>
        <fullName evidence="5">Short-chain dehydrogenase</fullName>
    </submittedName>
</protein>
<feature type="domain" description="Ketoreductase" evidence="4">
    <location>
        <begin position="10"/>
        <end position="211"/>
    </location>
</feature>
<evidence type="ECO:0000313" key="5">
    <source>
        <dbReference type="EMBL" id="KKW91879.1"/>
    </source>
</evidence>
<dbReference type="SMART" id="SM00822">
    <property type="entry name" value="PKS_KR"/>
    <property type="match status" value="1"/>
</dbReference>
<comment type="similarity">
    <text evidence="1 3">Belongs to the short-chain dehydrogenases/reductases (SDR) family.</text>
</comment>
<dbReference type="InterPro" id="IPR036291">
    <property type="entry name" value="NAD(P)-bd_dom_sf"/>
</dbReference>
<dbReference type="SUPFAM" id="SSF51735">
    <property type="entry name" value="NAD(P)-binding Rossmann-fold domains"/>
    <property type="match status" value="1"/>
</dbReference>